<evidence type="ECO:0000313" key="6">
    <source>
        <dbReference type="EMBL" id="PWN31898.1"/>
    </source>
</evidence>
<reference evidence="6 7" key="1">
    <citation type="journal article" date="2018" name="Mol. Biol. Evol.">
        <title>Broad Genomic Sampling Reveals a Smut Pathogenic Ancestry of the Fungal Clade Ustilaginomycotina.</title>
        <authorList>
            <person name="Kijpornyongpan T."/>
            <person name="Mondo S.J."/>
            <person name="Barry K."/>
            <person name="Sandor L."/>
            <person name="Lee J."/>
            <person name="Lipzen A."/>
            <person name="Pangilinan J."/>
            <person name="LaButti K."/>
            <person name="Hainaut M."/>
            <person name="Henrissat B."/>
            <person name="Grigoriev I.V."/>
            <person name="Spatafora J.W."/>
            <person name="Aime M.C."/>
        </authorList>
    </citation>
    <scope>NUCLEOTIDE SEQUENCE [LARGE SCALE GENOMIC DNA]</scope>
    <source>
        <strain evidence="6 7">MCA 3882</strain>
    </source>
</reference>
<sequence length="318" mass="33991">MLGSQFIVRSIAFVLLLINLQYCSALKILIGNDDSWGTANIHALYNTAKAAGHDAIIAAPAMQQSGTDGLRHKPTRLAKNGAFNLVPAGAPAEGHDPKDDHVWYINSTPASSIEYGLNELCPRYFKSDPDLVITGTNQGNNLGLSYLGSGTYGAAKFAVTSKDIPAIAFSAGDSAEREYTELGGPNDQANIYAAMAFDLINQLIVNKDKGAEAAGRLLPSRTLLNVNFPDQTKFNCQSSQSKWVLTRILGTLDPSPDTCTCGEKKLCKLPTESSVFRDSSHGCTNSISVSVPNLNPDASADQQKAVDEKLHNLLSCLS</sequence>
<gene>
    <name evidence="6" type="ORF">FA14DRAFT_82348</name>
</gene>
<keyword evidence="7" id="KW-1185">Reference proteome</keyword>
<evidence type="ECO:0000256" key="4">
    <source>
        <dbReference type="SAM" id="SignalP"/>
    </source>
</evidence>
<proteinExistence type="inferred from homology"/>
<dbReference type="Pfam" id="PF01975">
    <property type="entry name" value="SurE"/>
    <property type="match status" value="1"/>
</dbReference>
<dbReference type="GO" id="GO:0008252">
    <property type="term" value="F:nucleotidase activity"/>
    <property type="evidence" value="ECO:0007669"/>
    <property type="project" value="InterPro"/>
</dbReference>
<organism evidence="6 7">
    <name type="scientific">Meira miltonrushii</name>
    <dbReference type="NCBI Taxonomy" id="1280837"/>
    <lineage>
        <taxon>Eukaryota</taxon>
        <taxon>Fungi</taxon>
        <taxon>Dikarya</taxon>
        <taxon>Basidiomycota</taxon>
        <taxon>Ustilaginomycotina</taxon>
        <taxon>Exobasidiomycetes</taxon>
        <taxon>Exobasidiales</taxon>
        <taxon>Brachybasidiaceae</taxon>
        <taxon>Meira</taxon>
    </lineage>
</organism>
<dbReference type="GeneID" id="37024737"/>
<dbReference type="GO" id="GO:0046872">
    <property type="term" value="F:metal ion binding"/>
    <property type="evidence" value="ECO:0007669"/>
    <property type="project" value="UniProtKB-KW"/>
</dbReference>
<name>A0A316V4F9_9BASI</name>
<dbReference type="RefSeq" id="XP_025352200.1">
    <property type="nucleotide sequence ID" value="XM_025502956.1"/>
</dbReference>
<dbReference type="InParanoid" id="A0A316V4F9"/>
<dbReference type="AlphaFoldDB" id="A0A316V4F9"/>
<accession>A0A316V4F9</accession>
<dbReference type="STRING" id="1280837.A0A316V4F9"/>
<comment type="similarity">
    <text evidence="1">Belongs to the SurE nucleotidase family.</text>
</comment>
<dbReference type="PANTHER" id="PTHR30457:SF0">
    <property type="entry name" value="PHOSPHATASE, PUTATIVE (AFU_ORTHOLOGUE AFUA_4G01070)-RELATED"/>
    <property type="match status" value="1"/>
</dbReference>
<feature type="domain" description="Survival protein SurE-like phosphatase/nucleotidase" evidence="5">
    <location>
        <begin position="28"/>
        <end position="237"/>
    </location>
</feature>
<dbReference type="InterPro" id="IPR002828">
    <property type="entry name" value="SurE-like_Pase/nucleotidase"/>
</dbReference>
<evidence type="ECO:0000313" key="7">
    <source>
        <dbReference type="Proteomes" id="UP000245771"/>
    </source>
</evidence>
<dbReference type="Gene3D" id="3.40.1210.10">
    <property type="entry name" value="Survival protein SurE-like phosphatase/nucleotidase"/>
    <property type="match status" value="1"/>
</dbReference>
<dbReference type="OrthoDB" id="4018688at2759"/>
<evidence type="ECO:0000259" key="5">
    <source>
        <dbReference type="Pfam" id="PF01975"/>
    </source>
</evidence>
<feature type="signal peptide" evidence="4">
    <location>
        <begin position="1"/>
        <end position="25"/>
    </location>
</feature>
<evidence type="ECO:0000256" key="3">
    <source>
        <dbReference type="ARBA" id="ARBA00022801"/>
    </source>
</evidence>
<dbReference type="PANTHER" id="PTHR30457">
    <property type="entry name" value="5'-NUCLEOTIDASE SURE"/>
    <property type="match status" value="1"/>
</dbReference>
<dbReference type="Proteomes" id="UP000245771">
    <property type="component" value="Unassembled WGS sequence"/>
</dbReference>
<protein>
    <submittedName>
        <fullName evidence="6">Sure-like protein</fullName>
    </submittedName>
</protein>
<dbReference type="InterPro" id="IPR030048">
    <property type="entry name" value="SurE"/>
</dbReference>
<dbReference type="EMBL" id="KZ819606">
    <property type="protein sequence ID" value="PWN31898.1"/>
    <property type="molecule type" value="Genomic_DNA"/>
</dbReference>
<evidence type="ECO:0000256" key="2">
    <source>
        <dbReference type="ARBA" id="ARBA00022723"/>
    </source>
</evidence>
<feature type="chain" id="PRO_5016378540" evidence="4">
    <location>
        <begin position="26"/>
        <end position="318"/>
    </location>
</feature>
<keyword evidence="2" id="KW-0479">Metal-binding</keyword>
<keyword evidence="4" id="KW-0732">Signal</keyword>
<evidence type="ECO:0000256" key="1">
    <source>
        <dbReference type="ARBA" id="ARBA00011062"/>
    </source>
</evidence>
<dbReference type="InterPro" id="IPR036523">
    <property type="entry name" value="SurE-like_sf"/>
</dbReference>
<keyword evidence="3" id="KW-0378">Hydrolase</keyword>
<dbReference type="SUPFAM" id="SSF64167">
    <property type="entry name" value="SurE-like"/>
    <property type="match status" value="1"/>
</dbReference>